<keyword evidence="4" id="KW-1185">Reference proteome</keyword>
<organism evidence="3 4">
    <name type="scientific">Zymoseptoria tritici (strain ST99CH_3D7)</name>
    <dbReference type="NCBI Taxonomy" id="1276538"/>
    <lineage>
        <taxon>Eukaryota</taxon>
        <taxon>Fungi</taxon>
        <taxon>Dikarya</taxon>
        <taxon>Ascomycota</taxon>
        <taxon>Pezizomycotina</taxon>
        <taxon>Dothideomycetes</taxon>
        <taxon>Dothideomycetidae</taxon>
        <taxon>Mycosphaerellales</taxon>
        <taxon>Mycosphaerellaceae</taxon>
        <taxon>Zymoseptoria</taxon>
    </lineage>
</organism>
<dbReference type="Gene3D" id="1.20.1050.10">
    <property type="match status" value="1"/>
</dbReference>
<dbReference type="Proteomes" id="UP000215127">
    <property type="component" value="Chromosome 5"/>
</dbReference>
<evidence type="ECO:0000259" key="2">
    <source>
        <dbReference type="PROSITE" id="PS50405"/>
    </source>
</evidence>
<dbReference type="PANTHER" id="PTHR11571:SF263">
    <property type="entry name" value="GLUTATHIONE S-TRANSFERASE"/>
    <property type="match status" value="1"/>
</dbReference>
<protein>
    <recommendedName>
        <fullName evidence="5">Glutathione S-transferase</fullName>
    </recommendedName>
</protein>
<dbReference type="InterPro" id="IPR036249">
    <property type="entry name" value="Thioredoxin-like_sf"/>
</dbReference>
<name>A0A1X7RUM5_ZYMT9</name>
<dbReference type="AlphaFoldDB" id="A0A1X7RUM5"/>
<dbReference type="InterPro" id="IPR004046">
    <property type="entry name" value="GST_C"/>
</dbReference>
<proteinExistence type="predicted"/>
<dbReference type="SUPFAM" id="SSF52833">
    <property type="entry name" value="Thioredoxin-like"/>
    <property type="match status" value="1"/>
</dbReference>
<dbReference type="EMBL" id="LT853696">
    <property type="protein sequence ID" value="SMQ50657.1"/>
    <property type="molecule type" value="Genomic_DNA"/>
</dbReference>
<gene>
    <name evidence="3" type="ORF">ZT3D7_G5810</name>
</gene>
<dbReference type="PROSITE" id="PS50404">
    <property type="entry name" value="GST_NTER"/>
    <property type="match status" value="1"/>
</dbReference>
<evidence type="ECO:0000313" key="3">
    <source>
        <dbReference type="EMBL" id="SMQ50657.1"/>
    </source>
</evidence>
<dbReference type="GO" id="GO:0006749">
    <property type="term" value="P:glutathione metabolic process"/>
    <property type="evidence" value="ECO:0007669"/>
    <property type="project" value="TreeGrafter"/>
</dbReference>
<dbReference type="PANTHER" id="PTHR11571">
    <property type="entry name" value="GLUTATHIONE S-TRANSFERASE"/>
    <property type="match status" value="1"/>
</dbReference>
<accession>A0A1X7RUM5</accession>
<dbReference type="SUPFAM" id="SSF47616">
    <property type="entry name" value="GST C-terminal domain-like"/>
    <property type="match status" value="1"/>
</dbReference>
<evidence type="ECO:0000259" key="1">
    <source>
        <dbReference type="PROSITE" id="PS50404"/>
    </source>
</evidence>
<dbReference type="InterPro" id="IPR036282">
    <property type="entry name" value="Glutathione-S-Trfase_C_sf"/>
</dbReference>
<feature type="domain" description="GST C-terminal" evidence="2">
    <location>
        <begin position="148"/>
        <end position="283"/>
    </location>
</feature>
<dbReference type="InterPro" id="IPR050213">
    <property type="entry name" value="GST_superfamily"/>
</dbReference>
<dbReference type="CDD" id="cd03192">
    <property type="entry name" value="GST_C_Sigma_like"/>
    <property type="match status" value="1"/>
</dbReference>
<dbReference type="Pfam" id="PF14497">
    <property type="entry name" value="GST_C_3"/>
    <property type="match status" value="1"/>
</dbReference>
<evidence type="ECO:0008006" key="5">
    <source>
        <dbReference type="Google" id="ProtNLM"/>
    </source>
</evidence>
<dbReference type="PROSITE" id="PS50405">
    <property type="entry name" value="GST_CTER"/>
    <property type="match status" value="1"/>
</dbReference>
<dbReference type="GO" id="GO:0004364">
    <property type="term" value="F:glutathione transferase activity"/>
    <property type="evidence" value="ECO:0007669"/>
    <property type="project" value="TreeGrafter"/>
</dbReference>
<dbReference type="InterPro" id="IPR004045">
    <property type="entry name" value="Glutathione_S-Trfase_N"/>
</dbReference>
<dbReference type="Gene3D" id="3.40.30.10">
    <property type="entry name" value="Glutaredoxin"/>
    <property type="match status" value="1"/>
</dbReference>
<feature type="domain" description="GST N-terminal" evidence="1">
    <location>
        <begin position="47"/>
        <end position="145"/>
    </location>
</feature>
<dbReference type="FunFam" id="1.20.1050.10:FF:000051">
    <property type="entry name" value="Glutathione S-transferase"/>
    <property type="match status" value="1"/>
</dbReference>
<evidence type="ECO:0000313" key="4">
    <source>
        <dbReference type="Proteomes" id="UP000215127"/>
    </source>
</evidence>
<sequence>MIVRRLLQRAPTSPSKPYTTPRFHLQAQKQYIHTQPRLLSTTMSQPKYELLYHPGIPGRGEFIRLAFEVTGIPYTDIANSQKDGYATVQKTCMNTTSTASEGSNPPMFAPPALRIPGAGKNGEALVIAQTSNILLYLSEKLSLLPEGDENGKYFVNQLVLTALDLNNEIHDTHHPIGPSLYYEDQKDASLLKAKDVRENRIPKFLSYFERVLKGNGDGKYLVGERVTTADVTVWQVLDGLQFAFPKEMAVRRKEFEALFKWYEGFKEEKGLKAYLGSERRLPYSQGVFRYYPELDRQE</sequence>
<dbReference type="InterPro" id="IPR010987">
    <property type="entry name" value="Glutathione-S-Trfase_C-like"/>
</dbReference>
<dbReference type="STRING" id="1276538.A0A1X7RUM5"/>
<reference evidence="3 4" key="1">
    <citation type="submission" date="2016-06" db="EMBL/GenBank/DDBJ databases">
        <authorList>
            <person name="Kjaerup R.B."/>
            <person name="Dalgaard T.S."/>
            <person name="Juul-Madsen H.R."/>
        </authorList>
    </citation>
    <scope>NUCLEOTIDE SEQUENCE [LARGE SCALE GENOMIC DNA]</scope>
</reference>